<accession>A0A6J6KV68</accession>
<evidence type="ECO:0000313" key="1">
    <source>
        <dbReference type="EMBL" id="CAB4652005.1"/>
    </source>
</evidence>
<name>A0A6J6KV68_9ZZZZ</name>
<reference evidence="1" key="1">
    <citation type="submission" date="2020-05" db="EMBL/GenBank/DDBJ databases">
        <authorList>
            <person name="Chiriac C."/>
            <person name="Salcher M."/>
            <person name="Ghai R."/>
            <person name="Kavagutti S V."/>
        </authorList>
    </citation>
    <scope>NUCLEOTIDE SEQUENCE</scope>
</reference>
<organism evidence="1">
    <name type="scientific">freshwater metagenome</name>
    <dbReference type="NCBI Taxonomy" id="449393"/>
    <lineage>
        <taxon>unclassified sequences</taxon>
        <taxon>metagenomes</taxon>
        <taxon>ecological metagenomes</taxon>
    </lineage>
</organism>
<protein>
    <submittedName>
        <fullName evidence="1">Unannotated protein</fullName>
    </submittedName>
</protein>
<dbReference type="AlphaFoldDB" id="A0A6J6KV68"/>
<sequence length="114" mass="11929">MPAAFKSFLSSGGIAKSKCSSIAVTVCTSENPRSANHFNNSSTKISGTDAPLETPIVVTPVNHSSLTSSAKSTRYAALAPYSSETSTKRTEFEEFVEPTTKTKSACGAICLMAT</sequence>
<proteinExistence type="predicted"/>
<gene>
    <name evidence="1" type="ORF">UFOPK2252_00412</name>
</gene>
<dbReference type="EMBL" id="CAEZWN010000025">
    <property type="protein sequence ID" value="CAB4652005.1"/>
    <property type="molecule type" value="Genomic_DNA"/>
</dbReference>